<protein>
    <recommendedName>
        <fullName evidence="3">DUF2059 domain-containing protein</fullName>
    </recommendedName>
</protein>
<evidence type="ECO:0008006" key="3">
    <source>
        <dbReference type="Google" id="ProtNLM"/>
    </source>
</evidence>
<organism evidence="1 2">
    <name type="scientific">Vibrio barjaei</name>
    <dbReference type="NCBI Taxonomy" id="1676683"/>
    <lineage>
        <taxon>Bacteria</taxon>
        <taxon>Pseudomonadati</taxon>
        <taxon>Pseudomonadota</taxon>
        <taxon>Gammaproteobacteria</taxon>
        <taxon>Vibrionales</taxon>
        <taxon>Vibrionaceae</taxon>
        <taxon>Vibrio</taxon>
    </lineage>
</organism>
<evidence type="ECO:0000313" key="1">
    <source>
        <dbReference type="EMBL" id="MFH0263311.1"/>
    </source>
</evidence>
<gene>
    <name evidence="1" type="ORF">ACGRH2_23215</name>
</gene>
<comment type="caution">
    <text evidence="1">The sequence shown here is derived from an EMBL/GenBank/DDBJ whole genome shotgun (WGS) entry which is preliminary data.</text>
</comment>
<dbReference type="EMBL" id="JBIHSF010000011">
    <property type="protein sequence ID" value="MFH0263311.1"/>
    <property type="molecule type" value="Genomic_DNA"/>
</dbReference>
<accession>A0ABW7IP02</accession>
<name>A0ABW7IP02_9VIBR</name>
<dbReference type="Proteomes" id="UP001607125">
    <property type="component" value="Unassembled WGS sequence"/>
</dbReference>
<sequence>MSNGMKLALFALLVATAYGTAWFKAYQLSKQYSIYAHQQLEERNFQFALKGMNKLELRQGDHYLGGFQQVLETWESSMLGPKPPFYEEALTMPQKIIAQLNQQQLEAFIETYVELDVRYVPEAVEQLRLVALQNGNTVLADEMNEFLLEAFPSYQPKLGME</sequence>
<dbReference type="RefSeq" id="WP_394630146.1">
    <property type="nucleotide sequence ID" value="NZ_JBIHSF010000011.1"/>
</dbReference>
<reference evidence="1 2" key="1">
    <citation type="submission" date="2024-10" db="EMBL/GenBank/DDBJ databases">
        <authorList>
            <person name="Yibar A."/>
            <person name="Saticioglu I.B."/>
            <person name="Duman M."/>
            <person name="Ajmi N."/>
            <person name="Gurler F."/>
            <person name="Ay H."/>
            <person name="Onuk E."/>
            <person name="Guler S."/>
            <person name="Romalde J.L."/>
        </authorList>
    </citation>
    <scope>NUCLEOTIDE SEQUENCE [LARGE SCALE GENOMIC DNA]</scope>
    <source>
        <strain evidence="1 2">1-TCBS-B</strain>
    </source>
</reference>
<keyword evidence="2" id="KW-1185">Reference proteome</keyword>
<evidence type="ECO:0000313" key="2">
    <source>
        <dbReference type="Proteomes" id="UP001607125"/>
    </source>
</evidence>
<proteinExistence type="predicted"/>